<dbReference type="Gene3D" id="2.130.10.10">
    <property type="entry name" value="YVTN repeat-like/Quinoprotein amine dehydrogenase"/>
    <property type="match status" value="2"/>
</dbReference>
<feature type="compositionally biased region" description="Gly residues" evidence="8">
    <location>
        <begin position="492"/>
        <end position="514"/>
    </location>
</feature>
<comment type="caution">
    <text evidence="10">The sequence shown here is derived from an EMBL/GenBank/DDBJ whole genome shotgun (WGS) entry which is preliminary data.</text>
</comment>
<dbReference type="PRINTS" id="PR00320">
    <property type="entry name" value="GPROTEINBRPT"/>
</dbReference>
<dbReference type="PANTHER" id="PTHR19879:SF1">
    <property type="entry name" value="CANNONBALL-RELATED"/>
    <property type="match status" value="1"/>
</dbReference>
<dbReference type="CDD" id="cd00200">
    <property type="entry name" value="WD40"/>
    <property type="match status" value="1"/>
</dbReference>
<dbReference type="Proteomes" id="UP001209570">
    <property type="component" value="Unassembled WGS sequence"/>
</dbReference>
<keyword evidence="3" id="KW-0677">Repeat</keyword>
<feature type="compositionally biased region" description="Acidic residues" evidence="8">
    <location>
        <begin position="358"/>
        <end position="372"/>
    </location>
</feature>
<evidence type="ECO:0000256" key="1">
    <source>
        <dbReference type="ARBA" id="ARBA00004123"/>
    </source>
</evidence>
<feature type="region of interest" description="Disordered" evidence="8">
    <location>
        <begin position="333"/>
        <end position="375"/>
    </location>
</feature>
<dbReference type="Pfam" id="PF04494">
    <property type="entry name" value="TFIID_NTD2"/>
    <property type="match status" value="1"/>
</dbReference>
<evidence type="ECO:0000256" key="2">
    <source>
        <dbReference type="ARBA" id="ARBA00022574"/>
    </source>
</evidence>
<feature type="region of interest" description="Disordered" evidence="8">
    <location>
        <begin position="1"/>
        <end position="41"/>
    </location>
</feature>
<dbReference type="EMBL" id="JAKCXM010000488">
    <property type="protein sequence ID" value="KAJ0393488.1"/>
    <property type="molecule type" value="Genomic_DNA"/>
</dbReference>
<feature type="compositionally biased region" description="Basic and acidic residues" evidence="8">
    <location>
        <begin position="555"/>
        <end position="568"/>
    </location>
</feature>
<feature type="repeat" description="WD" evidence="7">
    <location>
        <begin position="857"/>
        <end position="890"/>
    </location>
</feature>
<name>A0AAD5LC21_PYTIN</name>
<evidence type="ECO:0000256" key="6">
    <source>
        <dbReference type="ARBA" id="ARBA00023242"/>
    </source>
</evidence>
<dbReference type="InterPro" id="IPR001680">
    <property type="entry name" value="WD40_rpt"/>
</dbReference>
<dbReference type="InterPro" id="IPR015943">
    <property type="entry name" value="WD40/YVTN_repeat-like_dom_sf"/>
</dbReference>
<proteinExistence type="predicted"/>
<evidence type="ECO:0000256" key="7">
    <source>
        <dbReference type="PROSITE-ProRule" id="PRU00221"/>
    </source>
</evidence>
<dbReference type="GO" id="GO:0006367">
    <property type="term" value="P:transcription initiation at RNA polymerase II promoter"/>
    <property type="evidence" value="ECO:0007669"/>
    <property type="project" value="TreeGrafter"/>
</dbReference>
<feature type="repeat" description="WD" evidence="7">
    <location>
        <begin position="688"/>
        <end position="729"/>
    </location>
</feature>
<comment type="subcellular location">
    <subcellularLocation>
        <location evidence="1">Nucleus</location>
    </subcellularLocation>
</comment>
<dbReference type="CDD" id="cd08044">
    <property type="entry name" value="TAF5_NTD2"/>
    <property type="match status" value="1"/>
</dbReference>
<keyword evidence="11" id="KW-1185">Reference proteome</keyword>
<dbReference type="InterPro" id="IPR020472">
    <property type="entry name" value="WD40_PAC1"/>
</dbReference>
<dbReference type="InterPro" id="IPR036322">
    <property type="entry name" value="WD40_repeat_dom_sf"/>
</dbReference>
<gene>
    <name evidence="10" type="ORF">P43SY_001249</name>
</gene>
<keyword evidence="6" id="KW-0539">Nucleus</keyword>
<evidence type="ECO:0000313" key="10">
    <source>
        <dbReference type="EMBL" id="KAJ0393488.1"/>
    </source>
</evidence>
<evidence type="ECO:0000256" key="4">
    <source>
        <dbReference type="ARBA" id="ARBA00023015"/>
    </source>
</evidence>
<dbReference type="GO" id="GO:0016251">
    <property type="term" value="F:RNA polymerase II general transcription initiation factor activity"/>
    <property type="evidence" value="ECO:0007669"/>
    <property type="project" value="TreeGrafter"/>
</dbReference>
<keyword evidence="2 7" id="KW-0853">WD repeat</keyword>
<dbReference type="SUPFAM" id="SSF50978">
    <property type="entry name" value="WD40 repeat-like"/>
    <property type="match status" value="1"/>
</dbReference>
<dbReference type="PROSITE" id="PS50294">
    <property type="entry name" value="WD_REPEATS_REGION"/>
    <property type="match status" value="4"/>
</dbReference>
<dbReference type="GO" id="GO:0005669">
    <property type="term" value="C:transcription factor TFIID complex"/>
    <property type="evidence" value="ECO:0007669"/>
    <property type="project" value="TreeGrafter"/>
</dbReference>
<keyword evidence="5" id="KW-0804">Transcription</keyword>
<keyword evidence="4" id="KW-0805">Transcription regulation</keyword>
<feature type="repeat" description="WD" evidence="7">
    <location>
        <begin position="773"/>
        <end position="814"/>
    </location>
</feature>
<feature type="compositionally biased region" description="Low complexity" evidence="8">
    <location>
        <begin position="465"/>
        <end position="475"/>
    </location>
</feature>
<evidence type="ECO:0000256" key="5">
    <source>
        <dbReference type="ARBA" id="ARBA00023163"/>
    </source>
</evidence>
<feature type="repeat" description="WD" evidence="7">
    <location>
        <begin position="815"/>
        <end position="856"/>
    </location>
</feature>
<feature type="repeat" description="WD" evidence="7">
    <location>
        <begin position="738"/>
        <end position="772"/>
    </location>
</feature>
<protein>
    <recommendedName>
        <fullName evidence="9">TFIID subunit TAF5 NTD2 domain-containing protein</fullName>
    </recommendedName>
</protein>
<evidence type="ECO:0000313" key="11">
    <source>
        <dbReference type="Proteomes" id="UP001209570"/>
    </source>
</evidence>
<evidence type="ECO:0000259" key="9">
    <source>
        <dbReference type="Pfam" id="PF04494"/>
    </source>
</evidence>
<sequence>MNMAPMPTAAAPSALPSAMATPSPSAAASAAAAPVGLAASTQTQDAMAMLQLQATRPHDASPAPLRRRTVENVMDELMLQYLRKKGYHIQPQAPKTEPSPGGDVEMADAPPALANGVADGSAAVKREPALSEEDKQRYLGIDPTCDDPSASASADAEADTVSLERYARQLGLSTESCAANHILFFGLTRGDPSTYADAYARLMDWICNSLDMYKYELHAVAFPVFVHCFLDLMAKGLAADGKAFFHRFARDHMRLHVEELRQLSLIFRPEHLRTNEYAQQVLRCKFNVQLSLLSFELLNAFLSHEQLFLLLAIVNERVNLVVSANQPGMQIQLLDDTDTKPLPNLTRRRGSGSRSRGDDDDDDDDEQQDDDVMGSPDDVAQAVAMTDQPSDSEIAVPLTSGEYDLEYMVKLAGGQGATLDDLHAIKINWGVLPPRKLLHDDDAAAAVGNGKASDHDGSSGGASGGAASATGADGSTAGGAAGGVGDSDKKGSGAGASGSSGSAGAGDGAGGDGSAAGSTTTKADSKSKSGDKASSSSAAAAAASDAQRKAKRARLATETELDRRKSELDVTGPLPDRKNAFNAQLLERLVLRQPAEMKAQAMEDARTRASLSRRALPSALCFSLVNAESHVTDMCFSDDATMVGACCDDGAFRVWRNDEQPLGTARGSVYQGGDLPDEDDEDETTAVLRGHSSAVYGASFSPDNQFALTASGDSTVRLWSLAAKSNVVIYRSHEGFPVWDVRFGPHGYYFASCSMDRTARLWSTDRLTPLRVLAGHLADVDCVEFHPNHNYMATGSSDKTVRLWDVQSGKCLRIFTGHFHGVQALAFSRNGRYLASSGDDNYINVWDLQAGKRLETLIGHKAPVTSLQFSQESAILASSGLDATVRLWDMAAAVDQPATSSQGSASGGAHALASSSSVLKASAASSSSAYVRPMRMVRPSAMQQLPTSRFLLKTLRAKQTPIYRVHFTPRNLLLTGGVFQPKSE</sequence>
<dbReference type="InterPro" id="IPR019775">
    <property type="entry name" value="WD40_repeat_CS"/>
</dbReference>
<reference evidence="10" key="1">
    <citation type="submission" date="2021-12" db="EMBL/GenBank/DDBJ databases">
        <title>Prjna785345.</title>
        <authorList>
            <person name="Rujirawat T."/>
            <person name="Krajaejun T."/>
        </authorList>
    </citation>
    <scope>NUCLEOTIDE SEQUENCE</scope>
    <source>
        <strain evidence="10">Pi057C3</strain>
    </source>
</reference>
<evidence type="ECO:0000256" key="8">
    <source>
        <dbReference type="SAM" id="MobiDB-lite"/>
    </source>
</evidence>
<feature type="region of interest" description="Disordered" evidence="8">
    <location>
        <begin position="447"/>
        <end position="577"/>
    </location>
</feature>
<dbReference type="Gene3D" id="1.25.40.500">
    <property type="entry name" value="TFIID subunit TAF5, NTD2 domain"/>
    <property type="match status" value="1"/>
</dbReference>
<dbReference type="AlphaFoldDB" id="A0AAD5LC21"/>
<dbReference type="PANTHER" id="PTHR19879">
    <property type="entry name" value="TRANSCRIPTION INITIATION FACTOR TFIID"/>
    <property type="match status" value="1"/>
</dbReference>
<evidence type="ECO:0000256" key="3">
    <source>
        <dbReference type="ARBA" id="ARBA00022737"/>
    </source>
</evidence>
<dbReference type="InterPro" id="IPR037264">
    <property type="entry name" value="TFIID_NTD2_sf"/>
</dbReference>
<dbReference type="PROSITE" id="PS00678">
    <property type="entry name" value="WD_REPEATS_1"/>
    <property type="match status" value="3"/>
</dbReference>
<dbReference type="InterPro" id="IPR007582">
    <property type="entry name" value="TFIID_NTD2"/>
</dbReference>
<dbReference type="Pfam" id="PF00400">
    <property type="entry name" value="WD40"/>
    <property type="match status" value="6"/>
</dbReference>
<dbReference type="SUPFAM" id="SSF160897">
    <property type="entry name" value="Taf5 N-terminal domain-like"/>
    <property type="match status" value="1"/>
</dbReference>
<feature type="compositionally biased region" description="Low complexity" evidence="8">
    <location>
        <begin position="532"/>
        <end position="545"/>
    </location>
</feature>
<dbReference type="SMART" id="SM00320">
    <property type="entry name" value="WD40"/>
    <property type="match status" value="6"/>
</dbReference>
<feature type="compositionally biased region" description="Low complexity" evidence="8">
    <location>
        <begin position="1"/>
        <end position="40"/>
    </location>
</feature>
<feature type="compositionally biased region" description="Gly residues" evidence="8">
    <location>
        <begin position="476"/>
        <end position="485"/>
    </location>
</feature>
<feature type="domain" description="TFIID subunit TAF5 NTD2" evidence="9">
    <location>
        <begin position="190"/>
        <end position="317"/>
    </location>
</feature>
<dbReference type="PROSITE" id="PS50082">
    <property type="entry name" value="WD_REPEATS_2"/>
    <property type="match status" value="5"/>
</dbReference>
<organism evidence="10 11">
    <name type="scientific">Pythium insidiosum</name>
    <name type="common">Pythiosis disease agent</name>
    <dbReference type="NCBI Taxonomy" id="114742"/>
    <lineage>
        <taxon>Eukaryota</taxon>
        <taxon>Sar</taxon>
        <taxon>Stramenopiles</taxon>
        <taxon>Oomycota</taxon>
        <taxon>Peronosporomycetes</taxon>
        <taxon>Pythiales</taxon>
        <taxon>Pythiaceae</taxon>
        <taxon>Pythium</taxon>
    </lineage>
</organism>
<accession>A0AAD5LC21</accession>